<dbReference type="KEGG" id="azq:G3580_01815"/>
<dbReference type="InterPro" id="IPR029046">
    <property type="entry name" value="LolA/LolB/LppX"/>
</dbReference>
<organism evidence="3 4">
    <name type="scientific">Nitrogeniibacter mangrovi</name>
    <dbReference type="NCBI Taxonomy" id="2016596"/>
    <lineage>
        <taxon>Bacteria</taxon>
        <taxon>Pseudomonadati</taxon>
        <taxon>Pseudomonadota</taxon>
        <taxon>Betaproteobacteria</taxon>
        <taxon>Rhodocyclales</taxon>
        <taxon>Zoogloeaceae</taxon>
        <taxon>Nitrogeniibacter</taxon>
    </lineage>
</organism>
<evidence type="ECO:0000313" key="3">
    <source>
        <dbReference type="EMBL" id="QID16470.1"/>
    </source>
</evidence>
<sequence>MSVRRLILIPLLFQIATAAAAATGWTVDRLMHTLAQNAGGTVHFTERKYLAILDTPVESTGTLVYRRPDHLERHALTPRPESMVLDGNALTLTRPSGSLHMDLRDYPDAAALIESIRSTLAGDRAALERNYLLTLSGSQHAWTLDLSPSDTRIAALVVRIRIEGHGGQIDTVSVLQADGDRSEMRITPIPAAGS</sequence>
<evidence type="ECO:0000256" key="1">
    <source>
        <dbReference type="ARBA" id="ARBA00022729"/>
    </source>
</evidence>
<evidence type="ECO:0000313" key="4">
    <source>
        <dbReference type="Proteomes" id="UP000501991"/>
    </source>
</evidence>
<dbReference type="CDD" id="cd16325">
    <property type="entry name" value="LolA"/>
    <property type="match status" value="1"/>
</dbReference>
<name>A0A6C1B299_9RHOO</name>
<dbReference type="RefSeq" id="WP_173763638.1">
    <property type="nucleotide sequence ID" value="NZ_CP048836.1"/>
</dbReference>
<dbReference type="Pfam" id="PF19574">
    <property type="entry name" value="LolA_3"/>
    <property type="match status" value="1"/>
</dbReference>
<feature type="signal peptide" evidence="2">
    <location>
        <begin position="1"/>
        <end position="21"/>
    </location>
</feature>
<evidence type="ECO:0000256" key="2">
    <source>
        <dbReference type="SAM" id="SignalP"/>
    </source>
</evidence>
<dbReference type="AlphaFoldDB" id="A0A6C1B299"/>
<protein>
    <submittedName>
        <fullName evidence="3">Outer membrane lipoprotein carrier protein LolA</fullName>
    </submittedName>
</protein>
<accession>A0A6C1B299</accession>
<dbReference type="Proteomes" id="UP000501991">
    <property type="component" value="Chromosome"/>
</dbReference>
<feature type="chain" id="PRO_5025614374" evidence="2">
    <location>
        <begin position="22"/>
        <end position="194"/>
    </location>
</feature>
<dbReference type="InterPro" id="IPR004564">
    <property type="entry name" value="OM_lipoprot_carrier_LolA-like"/>
</dbReference>
<reference evidence="3 4" key="1">
    <citation type="submission" date="2020-02" db="EMBL/GenBank/DDBJ databases">
        <title>Nitrogenibacter mangrovi gen. nov., sp. nov. isolated from mangrove sediment, a denitrifying betaproteobacterium.</title>
        <authorList>
            <person name="Liao H."/>
            <person name="Tian Y."/>
        </authorList>
    </citation>
    <scope>NUCLEOTIDE SEQUENCE [LARGE SCALE GENOMIC DNA]</scope>
    <source>
        <strain evidence="3 4">M9-3-2</strain>
    </source>
</reference>
<keyword evidence="4" id="KW-1185">Reference proteome</keyword>
<proteinExistence type="predicted"/>
<keyword evidence="1 2" id="KW-0732">Signal</keyword>
<dbReference type="EMBL" id="CP048836">
    <property type="protein sequence ID" value="QID16470.1"/>
    <property type="molecule type" value="Genomic_DNA"/>
</dbReference>
<gene>
    <name evidence="3" type="ORF">G3580_01815</name>
</gene>
<dbReference type="SUPFAM" id="SSF89392">
    <property type="entry name" value="Prokaryotic lipoproteins and lipoprotein localization factors"/>
    <property type="match status" value="1"/>
</dbReference>
<dbReference type="Gene3D" id="2.50.20.10">
    <property type="entry name" value="Lipoprotein localisation LolA/LolB/LppX"/>
    <property type="match status" value="1"/>
</dbReference>
<keyword evidence="3" id="KW-0449">Lipoprotein</keyword>